<name>C4JQ33_UNCRE</name>
<dbReference type="InterPro" id="IPR056672">
    <property type="entry name" value="DUF7770"/>
</dbReference>
<dbReference type="AlphaFoldDB" id="C4JQ33"/>
<gene>
    <name evidence="2" type="ORF">UREG_03266</name>
</gene>
<dbReference type="KEGG" id="ure:UREG_03266"/>
<dbReference type="OrthoDB" id="3527137at2759"/>
<feature type="domain" description="DUF7770" evidence="1">
    <location>
        <begin position="32"/>
        <end position="173"/>
    </location>
</feature>
<organism evidence="2 3">
    <name type="scientific">Uncinocarpus reesii (strain UAMH 1704)</name>
    <dbReference type="NCBI Taxonomy" id="336963"/>
    <lineage>
        <taxon>Eukaryota</taxon>
        <taxon>Fungi</taxon>
        <taxon>Dikarya</taxon>
        <taxon>Ascomycota</taxon>
        <taxon>Pezizomycotina</taxon>
        <taxon>Eurotiomycetes</taxon>
        <taxon>Eurotiomycetidae</taxon>
        <taxon>Onygenales</taxon>
        <taxon>Onygenaceae</taxon>
        <taxon>Uncinocarpus</taxon>
    </lineage>
</organism>
<reference evidence="3" key="1">
    <citation type="journal article" date="2009" name="Genome Res.">
        <title>Comparative genomic analyses of the human fungal pathogens Coccidioides and their relatives.</title>
        <authorList>
            <person name="Sharpton T.J."/>
            <person name="Stajich J.E."/>
            <person name="Rounsley S.D."/>
            <person name="Gardner M.J."/>
            <person name="Wortman J.R."/>
            <person name="Jordar V.S."/>
            <person name="Maiti R."/>
            <person name="Kodira C.D."/>
            <person name="Neafsey D.E."/>
            <person name="Zeng Q."/>
            <person name="Hung C.-Y."/>
            <person name="McMahan C."/>
            <person name="Muszewska A."/>
            <person name="Grynberg M."/>
            <person name="Mandel M.A."/>
            <person name="Kellner E.M."/>
            <person name="Barker B.M."/>
            <person name="Galgiani J.N."/>
            <person name="Orbach M.J."/>
            <person name="Kirkland T.N."/>
            <person name="Cole G.T."/>
            <person name="Henn M.R."/>
            <person name="Birren B.W."/>
            <person name="Taylor J.W."/>
        </authorList>
    </citation>
    <scope>NUCLEOTIDE SEQUENCE [LARGE SCALE GENOMIC DNA]</scope>
    <source>
        <strain evidence="3">UAMH 1704</strain>
    </source>
</reference>
<dbReference type="OMA" id="IHHIIAC"/>
<dbReference type="EMBL" id="CH476616">
    <property type="protein sequence ID" value="EEP78420.1"/>
    <property type="molecule type" value="Genomic_DNA"/>
</dbReference>
<evidence type="ECO:0000313" key="3">
    <source>
        <dbReference type="Proteomes" id="UP000002058"/>
    </source>
</evidence>
<dbReference type="GeneID" id="8442749"/>
<accession>C4JQ33</accession>
<dbReference type="InParanoid" id="C4JQ33"/>
<protein>
    <recommendedName>
        <fullName evidence="1">DUF7770 domain-containing protein</fullName>
    </recommendedName>
</protein>
<dbReference type="VEuPathDB" id="FungiDB:UREG_03266"/>
<dbReference type="Proteomes" id="UP000002058">
    <property type="component" value="Unassembled WGS sequence"/>
</dbReference>
<proteinExistence type="predicted"/>
<sequence length="174" mass="19093">MSFNPVHFVPASEKASMLALPVRSILAVGHRQKADTNHWCLYLSTPQNTSVRIDCQPSYSVPSTVLPGGSKANVVISRLNCPVSMEAEKSFDLAVKPNLTAADVYNTIIEHNRHKYEFDSEGVGCRCWTSGQLDFLLQQQILTNASEVAAVKEGILKLWPAGTPLALDQGAYYQ</sequence>
<evidence type="ECO:0000313" key="2">
    <source>
        <dbReference type="EMBL" id="EEP78420.1"/>
    </source>
</evidence>
<dbReference type="eggNOG" id="ENOG502SWZY">
    <property type="taxonomic scope" value="Eukaryota"/>
</dbReference>
<keyword evidence="3" id="KW-1185">Reference proteome</keyword>
<evidence type="ECO:0000259" key="1">
    <source>
        <dbReference type="Pfam" id="PF24968"/>
    </source>
</evidence>
<dbReference type="RefSeq" id="XP_002543749.1">
    <property type="nucleotide sequence ID" value="XM_002543703.1"/>
</dbReference>
<dbReference type="HOGENOM" id="CLU_085826_2_0_1"/>
<dbReference type="Pfam" id="PF24968">
    <property type="entry name" value="DUF7770"/>
    <property type="match status" value="1"/>
</dbReference>